<feature type="modified residue" description="4-aspartylphosphate" evidence="1">
    <location>
        <position position="56"/>
    </location>
</feature>
<dbReference type="PANTHER" id="PTHR37299">
    <property type="entry name" value="TRANSCRIPTIONAL REGULATOR-RELATED"/>
    <property type="match status" value="1"/>
</dbReference>
<dbReference type="PROSITE" id="PS50110">
    <property type="entry name" value="RESPONSE_REGULATORY"/>
    <property type="match status" value="1"/>
</dbReference>
<evidence type="ECO:0000313" key="4">
    <source>
        <dbReference type="EMBL" id="QEC80027.1"/>
    </source>
</evidence>
<dbReference type="Gene3D" id="2.40.50.1020">
    <property type="entry name" value="LytTr DNA-binding domain"/>
    <property type="match status" value="1"/>
</dbReference>
<feature type="domain" description="Response regulatory" evidence="2">
    <location>
        <begin position="5"/>
        <end position="116"/>
    </location>
</feature>
<dbReference type="Proteomes" id="UP000321362">
    <property type="component" value="Chromosome"/>
</dbReference>
<evidence type="ECO:0000259" key="2">
    <source>
        <dbReference type="PROSITE" id="PS50110"/>
    </source>
</evidence>
<keyword evidence="5" id="KW-1185">Reference proteome</keyword>
<protein>
    <submittedName>
        <fullName evidence="4">Response regulator transcription factor</fullName>
    </submittedName>
</protein>
<evidence type="ECO:0000313" key="5">
    <source>
        <dbReference type="Proteomes" id="UP000321362"/>
    </source>
</evidence>
<dbReference type="Pfam" id="PF04397">
    <property type="entry name" value="LytTR"/>
    <property type="match status" value="1"/>
</dbReference>
<dbReference type="Gene3D" id="3.40.50.2300">
    <property type="match status" value="1"/>
</dbReference>
<dbReference type="InterPro" id="IPR046947">
    <property type="entry name" value="LytR-like"/>
</dbReference>
<keyword evidence="1" id="KW-0597">Phosphoprotein</keyword>
<organism evidence="4 5">
    <name type="scientific">Mucilaginibacter ginsenosidivorax</name>
    <dbReference type="NCBI Taxonomy" id="862126"/>
    <lineage>
        <taxon>Bacteria</taxon>
        <taxon>Pseudomonadati</taxon>
        <taxon>Bacteroidota</taxon>
        <taxon>Sphingobacteriia</taxon>
        <taxon>Sphingobacteriales</taxon>
        <taxon>Sphingobacteriaceae</taxon>
        <taxon>Mucilaginibacter</taxon>
    </lineage>
</organism>
<dbReference type="PROSITE" id="PS50930">
    <property type="entry name" value="HTH_LYTTR"/>
    <property type="match status" value="1"/>
</dbReference>
<dbReference type="InterPro" id="IPR011006">
    <property type="entry name" value="CheY-like_superfamily"/>
</dbReference>
<dbReference type="SMART" id="SM00850">
    <property type="entry name" value="LytTR"/>
    <property type="match status" value="1"/>
</dbReference>
<dbReference type="SUPFAM" id="SSF52172">
    <property type="entry name" value="CheY-like"/>
    <property type="match status" value="1"/>
</dbReference>
<feature type="domain" description="HTH LytTR-type" evidence="3">
    <location>
        <begin position="132"/>
        <end position="230"/>
    </location>
</feature>
<evidence type="ECO:0000256" key="1">
    <source>
        <dbReference type="PROSITE-ProRule" id="PRU00169"/>
    </source>
</evidence>
<proteinExistence type="predicted"/>
<accession>A0A5B8W9B2</accession>
<dbReference type="RefSeq" id="WP_147060187.1">
    <property type="nucleotide sequence ID" value="NZ_CP042437.1"/>
</dbReference>
<dbReference type="Pfam" id="PF00072">
    <property type="entry name" value="Response_reg"/>
    <property type="match status" value="1"/>
</dbReference>
<dbReference type="GO" id="GO:0000156">
    <property type="term" value="F:phosphorelay response regulator activity"/>
    <property type="evidence" value="ECO:0007669"/>
    <property type="project" value="InterPro"/>
</dbReference>
<dbReference type="AlphaFoldDB" id="A0A5B8W9B2"/>
<dbReference type="OrthoDB" id="9787344at2"/>
<dbReference type="EMBL" id="CP042437">
    <property type="protein sequence ID" value="QEC80027.1"/>
    <property type="molecule type" value="Genomic_DNA"/>
</dbReference>
<gene>
    <name evidence="4" type="ORF">FSB76_30250</name>
</gene>
<dbReference type="InterPro" id="IPR001789">
    <property type="entry name" value="Sig_transdc_resp-reg_receiver"/>
</dbReference>
<name>A0A5B8W9B2_9SPHI</name>
<dbReference type="GO" id="GO:0003677">
    <property type="term" value="F:DNA binding"/>
    <property type="evidence" value="ECO:0007669"/>
    <property type="project" value="InterPro"/>
</dbReference>
<evidence type="ECO:0000259" key="3">
    <source>
        <dbReference type="PROSITE" id="PS50930"/>
    </source>
</evidence>
<dbReference type="SMART" id="SM00448">
    <property type="entry name" value="REC"/>
    <property type="match status" value="1"/>
</dbReference>
<dbReference type="PANTHER" id="PTHR37299:SF1">
    <property type="entry name" value="STAGE 0 SPORULATION PROTEIN A HOMOLOG"/>
    <property type="match status" value="1"/>
</dbReference>
<dbReference type="InterPro" id="IPR007492">
    <property type="entry name" value="LytTR_DNA-bd_dom"/>
</dbReference>
<dbReference type="KEGG" id="mgk:FSB76_30250"/>
<reference evidence="4 5" key="1">
    <citation type="journal article" date="2013" name="J. Microbiol.">
        <title>Mucilaginibacter ginsenosidivorax sp. nov., with ginsenoside converting activity isolated from sediment.</title>
        <authorList>
            <person name="Kim J.K."/>
            <person name="Choi T.E."/>
            <person name="Liu Q.M."/>
            <person name="Park H.Y."/>
            <person name="Yi T.H."/>
            <person name="Yoon M.H."/>
            <person name="Kim S.C."/>
            <person name="Im W.T."/>
        </authorList>
    </citation>
    <scope>NUCLEOTIDE SEQUENCE [LARGE SCALE GENOMIC DNA]</scope>
    <source>
        <strain evidence="4 5">KHI28</strain>
    </source>
</reference>
<sequence length="234" mass="26900">MNLITCIITDDEPFARRGLQGYVEKTSFFDLKAQCEDAMELSEMLKQQPVDLLFLDIQMPHLTGVEFIKSLQNPPKVIFTTAFKEYATDGFDLDVLDYLLKPISFERFMKAAFKAKDYFDQKGSSGIEIGYMFVKSEGKLEKVVFDEVLFVQGMENYVVIQTVNKKIITHSTLKAFGERLPQRKFLQTHKSYFVAYDKVSSIDGNILDVGAHRVPISRQLREQVMQLLINRGNK</sequence>